<feature type="chain" id="PRO_5015035090" evidence="2">
    <location>
        <begin position="23"/>
        <end position="98"/>
    </location>
</feature>
<feature type="compositionally biased region" description="Polar residues" evidence="1">
    <location>
        <begin position="74"/>
        <end position="98"/>
    </location>
</feature>
<reference evidence="3 5" key="1">
    <citation type="submission" date="2015-07" db="EMBL/GenBank/DDBJ databases">
        <title>Draft Genome Sequence of Komagataeibacter intermedius Strain AF2, Isolated from Kombucha Tea.</title>
        <authorList>
            <person name="Santos R.A."/>
            <person name="Berretta A.A."/>
            <person name="Barud H.S."/>
            <person name="Ribeiro S.J."/>
            <person name="Gonzalez-Garcia L.N."/>
            <person name="Zucchi T.D."/>
            <person name="Goldman G.H."/>
            <person name="Riano-Pachon D.M."/>
        </authorList>
    </citation>
    <scope>NUCLEOTIDE SEQUENCE [LARGE SCALE GENOMIC DNA]</scope>
    <source>
        <strain evidence="3 5">AF2</strain>
    </source>
</reference>
<comment type="caution">
    <text evidence="3">The sequence shown here is derived from an EMBL/GenBank/DDBJ whole genome shotgun (WGS) entry which is preliminary data.</text>
</comment>
<feature type="compositionally biased region" description="Polar residues" evidence="1">
    <location>
        <begin position="31"/>
        <end position="49"/>
    </location>
</feature>
<dbReference type="Proteomes" id="UP000031553">
    <property type="component" value="Unassembled WGS sequence"/>
</dbReference>
<evidence type="ECO:0000313" key="3">
    <source>
        <dbReference type="EMBL" id="KPH86004.1"/>
    </source>
</evidence>
<dbReference type="RefSeq" id="WP_199858392.1">
    <property type="nucleotide sequence ID" value="NZ_JUFX02000203.1"/>
</dbReference>
<protein>
    <submittedName>
        <fullName evidence="3">Uncharacterized protein</fullName>
    </submittedName>
</protein>
<evidence type="ECO:0000256" key="2">
    <source>
        <dbReference type="SAM" id="SignalP"/>
    </source>
</evidence>
<sequence length="98" mass="10525" precursor="true">MRYLPAPVVLCMLLAVSPAAMAQHHPRDESVSQPGSNSPSTIERTQPYSRKTEPLPEQAAPAPQQPDHPLTRQPAGNTPDSPGMSSSHQTLRSPSALH</sequence>
<dbReference type="AlphaFoldDB" id="A0A0C1UWC4"/>
<keyword evidence="2" id="KW-0732">Signal</keyword>
<feature type="region of interest" description="Disordered" evidence="1">
    <location>
        <begin position="20"/>
        <end position="98"/>
    </location>
</feature>
<organism evidence="3 5">
    <name type="scientific">Komagataeibacter intermedius AF2</name>
    <dbReference type="NCBI Taxonomy" id="1458464"/>
    <lineage>
        <taxon>Bacteria</taxon>
        <taxon>Pseudomonadati</taxon>
        <taxon>Pseudomonadota</taxon>
        <taxon>Alphaproteobacteria</taxon>
        <taxon>Acetobacterales</taxon>
        <taxon>Acetobacteraceae</taxon>
        <taxon>Komagataeibacter</taxon>
    </lineage>
</organism>
<dbReference type="EMBL" id="JUFX02000203">
    <property type="protein sequence ID" value="KPH86422.1"/>
    <property type="molecule type" value="Genomic_DNA"/>
</dbReference>
<feature type="signal peptide" evidence="2">
    <location>
        <begin position="1"/>
        <end position="22"/>
    </location>
</feature>
<evidence type="ECO:0000313" key="4">
    <source>
        <dbReference type="EMBL" id="KPH86422.1"/>
    </source>
</evidence>
<gene>
    <name evidence="4" type="ORF">GLUCOINTEAF2_0200842</name>
    <name evidence="3" type="ORF">GLUCOINTEAF2_0200855</name>
</gene>
<proteinExistence type="predicted"/>
<evidence type="ECO:0000313" key="5">
    <source>
        <dbReference type="Proteomes" id="UP000031553"/>
    </source>
</evidence>
<name>A0A0C1UWC4_9PROT</name>
<dbReference type="EMBL" id="JUFX02000214">
    <property type="protein sequence ID" value="KPH86004.1"/>
    <property type="molecule type" value="Genomic_DNA"/>
</dbReference>
<evidence type="ECO:0000256" key="1">
    <source>
        <dbReference type="SAM" id="MobiDB-lite"/>
    </source>
</evidence>
<accession>A0A0C1UWC4</accession>